<dbReference type="Gene3D" id="3.40.50.970">
    <property type="match status" value="1"/>
</dbReference>
<dbReference type="CDD" id="cd03375">
    <property type="entry name" value="TPP_OGFOR"/>
    <property type="match status" value="1"/>
</dbReference>
<accession>A0A8T8K4G2</accession>
<dbReference type="InterPro" id="IPR029061">
    <property type="entry name" value="THDP-binding"/>
</dbReference>
<evidence type="ECO:0000259" key="2">
    <source>
        <dbReference type="Pfam" id="PF01558"/>
    </source>
</evidence>
<dbReference type="PANTHER" id="PTHR48084:SF3">
    <property type="entry name" value="SUBUNIT OF PYRUVATE:FLAVODOXIN OXIDOREDUCTASE"/>
    <property type="match status" value="1"/>
</dbReference>
<feature type="domain" description="Thiamine pyrophosphate enzyme TPP-binding" evidence="3">
    <location>
        <begin position="79"/>
        <end position="230"/>
    </location>
</feature>
<gene>
    <name evidence="4" type="ORF">HYG87_02770</name>
</gene>
<dbReference type="SUPFAM" id="SSF53323">
    <property type="entry name" value="Pyruvate-ferredoxin oxidoreductase, PFOR, domain III"/>
    <property type="match status" value="1"/>
</dbReference>
<dbReference type="InterPro" id="IPR051457">
    <property type="entry name" value="2-oxoacid:Fd_oxidoreductase"/>
</dbReference>
<organism evidence="4 5">
    <name type="scientific">Methanobacterium alkalithermotolerans</name>
    <dbReference type="NCBI Taxonomy" id="2731220"/>
    <lineage>
        <taxon>Archaea</taxon>
        <taxon>Methanobacteriati</taxon>
        <taxon>Methanobacteriota</taxon>
        <taxon>Methanomada group</taxon>
        <taxon>Methanobacteria</taxon>
        <taxon>Methanobacteriales</taxon>
        <taxon>Methanobacteriaceae</taxon>
        <taxon>Methanobacterium</taxon>
    </lineage>
</organism>
<dbReference type="SUPFAM" id="SSF52518">
    <property type="entry name" value="Thiamin diphosphate-binding fold (THDP-binding)"/>
    <property type="match status" value="1"/>
</dbReference>
<evidence type="ECO:0000313" key="5">
    <source>
        <dbReference type="Proteomes" id="UP000681041"/>
    </source>
</evidence>
<dbReference type="GO" id="GO:0030976">
    <property type="term" value="F:thiamine pyrophosphate binding"/>
    <property type="evidence" value="ECO:0007669"/>
    <property type="project" value="InterPro"/>
</dbReference>
<reference evidence="4" key="1">
    <citation type="submission" date="2020-07" db="EMBL/GenBank/DDBJ databases">
        <title>Methanobacterium. sp. MethCan genome.</title>
        <authorList>
            <person name="Postec A."/>
            <person name="Quemeneur M."/>
        </authorList>
    </citation>
    <scope>NUCLEOTIDE SEQUENCE</scope>
    <source>
        <strain evidence="4">MethCAN</strain>
    </source>
</reference>
<dbReference type="Gene3D" id="3.40.920.10">
    <property type="entry name" value="Pyruvate-ferredoxin oxidoreductase, PFOR, domain III"/>
    <property type="match status" value="1"/>
</dbReference>
<dbReference type="GO" id="GO:0044272">
    <property type="term" value="P:sulfur compound biosynthetic process"/>
    <property type="evidence" value="ECO:0007669"/>
    <property type="project" value="UniProtKB-ARBA"/>
</dbReference>
<dbReference type="KEGG" id="meme:HYG87_02770"/>
<proteinExistence type="predicted"/>
<dbReference type="AlphaFoldDB" id="A0A8T8K4G2"/>
<keyword evidence="1" id="KW-0560">Oxidoreductase</keyword>
<feature type="domain" description="Pyruvate/ketoisovalerate oxidoreductase catalytic" evidence="2">
    <location>
        <begin position="315"/>
        <end position="477"/>
    </location>
</feature>
<dbReference type="Pfam" id="PF01558">
    <property type="entry name" value="POR"/>
    <property type="match status" value="1"/>
</dbReference>
<dbReference type="Pfam" id="PF02775">
    <property type="entry name" value="TPP_enzyme_C"/>
    <property type="match status" value="1"/>
</dbReference>
<dbReference type="GO" id="GO:0006082">
    <property type="term" value="P:organic acid metabolic process"/>
    <property type="evidence" value="ECO:0007669"/>
    <property type="project" value="UniProtKB-ARBA"/>
</dbReference>
<dbReference type="PANTHER" id="PTHR48084">
    <property type="entry name" value="2-OXOGLUTARATE OXIDOREDUCTASE SUBUNIT KORB-RELATED"/>
    <property type="match status" value="1"/>
</dbReference>
<dbReference type="RefSeq" id="WP_211533718.1">
    <property type="nucleotide sequence ID" value="NZ_CP058560.1"/>
</dbReference>
<dbReference type="InterPro" id="IPR019752">
    <property type="entry name" value="Pyrv/ketoisovalerate_OxRed_cat"/>
</dbReference>
<dbReference type="InterPro" id="IPR011766">
    <property type="entry name" value="TPP_enzyme_TPP-bd"/>
</dbReference>
<dbReference type="GO" id="GO:0045333">
    <property type="term" value="P:cellular respiration"/>
    <property type="evidence" value="ECO:0007669"/>
    <property type="project" value="UniProtKB-ARBA"/>
</dbReference>
<dbReference type="EMBL" id="CP058560">
    <property type="protein sequence ID" value="QUH22772.1"/>
    <property type="molecule type" value="Genomic_DNA"/>
</dbReference>
<sequence>MASNVNSSPEGDMKVIKKPRSMPDVFERKGGSAPTATHYCAGCGHGIIHKLMAEAMDELEIQERSVMISPVGCAVFAYYYFDCGNVQVAHGRAPAVGTGISRAEDDSVVILYQGDGDLASIGLNETIQAANRGEKMAVFFVNNTVYGMTGGQMAPTTLLGEVTVTCPEGRDPRFAGYPLHMCELLDNLQAPVFIERVSVSDINHIRKAKIAIKKALKIQKEGKGYVFVEILSPCPTNLRQDAEAAEKFINEEMEKEFPLKRFRDKSSQVESLYRGESDFSKDSLDEIFNINTDSAPEAVNDPDFKEKHLKIAGFGGQGVLSMGLTLAQAACMEKRHVSWYPSYGPEQRGGTSSCAVVLSGETIGSPAVARPEVLIAFNKPSLDEFAGNVIPGGLIIYDSTSTEFNPPEGIKTIPVPAMKIAKSMGVKRAANTVVLGVLMELGYTQLNATAFAQAVKHTFALKPELVDMNLKILEAGAKWARENIKE</sequence>
<dbReference type="OrthoDB" id="30755at2157"/>
<name>A0A8T8K4G2_9EURY</name>
<dbReference type="Proteomes" id="UP000681041">
    <property type="component" value="Chromosome"/>
</dbReference>
<evidence type="ECO:0000256" key="1">
    <source>
        <dbReference type="ARBA" id="ARBA00023002"/>
    </source>
</evidence>
<dbReference type="GeneID" id="64819653"/>
<keyword evidence="5" id="KW-1185">Reference proteome</keyword>
<protein>
    <submittedName>
        <fullName evidence="4">2-oxoacid:acceptor oxidoreductase family protein</fullName>
    </submittedName>
</protein>
<evidence type="ECO:0000313" key="4">
    <source>
        <dbReference type="EMBL" id="QUH22772.1"/>
    </source>
</evidence>
<dbReference type="InterPro" id="IPR002869">
    <property type="entry name" value="Pyrv_flavodox_OxRed_cen"/>
</dbReference>
<dbReference type="GO" id="GO:0016625">
    <property type="term" value="F:oxidoreductase activity, acting on the aldehyde or oxo group of donors, iron-sulfur protein as acceptor"/>
    <property type="evidence" value="ECO:0007669"/>
    <property type="project" value="UniProtKB-ARBA"/>
</dbReference>
<evidence type="ECO:0000259" key="3">
    <source>
        <dbReference type="Pfam" id="PF02775"/>
    </source>
</evidence>